<keyword evidence="8" id="KW-0325">Glycoprotein</keyword>
<dbReference type="FunFam" id="2.10.25.10:FF:000361">
    <property type="entry name" value="von Willebrand factor C and EGF domain-containing protein"/>
    <property type="match status" value="1"/>
</dbReference>
<feature type="compositionally biased region" description="Pro residues" evidence="12">
    <location>
        <begin position="24"/>
        <end position="38"/>
    </location>
</feature>
<dbReference type="AlphaFoldDB" id="A0A8M1GIE0"/>
<dbReference type="CDD" id="cd00054">
    <property type="entry name" value="EGF_CA"/>
    <property type="match status" value="3"/>
</dbReference>
<feature type="compositionally biased region" description="Low complexity" evidence="12">
    <location>
        <begin position="996"/>
        <end position="1009"/>
    </location>
</feature>
<dbReference type="Pfam" id="PF00093">
    <property type="entry name" value="VWC"/>
    <property type="match status" value="2"/>
</dbReference>
<gene>
    <name evidence="16" type="primary">VWCE</name>
</gene>
<dbReference type="FunFam" id="2.10.25.10:FF:000401">
    <property type="entry name" value="von Willebrand factor C and EGF domain-containing protein"/>
    <property type="match status" value="1"/>
</dbReference>
<dbReference type="Gene3D" id="6.20.200.20">
    <property type="match status" value="5"/>
</dbReference>
<keyword evidence="4" id="KW-0732">Signal</keyword>
<evidence type="ECO:0000256" key="9">
    <source>
        <dbReference type="ARBA" id="ARBA00059703"/>
    </source>
</evidence>
<dbReference type="PROSITE" id="PS01186">
    <property type="entry name" value="EGF_2"/>
    <property type="match status" value="2"/>
</dbReference>
<dbReference type="InterPro" id="IPR001007">
    <property type="entry name" value="VWF_dom"/>
</dbReference>
<evidence type="ECO:0000256" key="10">
    <source>
        <dbReference type="ARBA" id="ARBA00073093"/>
    </source>
</evidence>
<dbReference type="GO" id="GO:0005576">
    <property type="term" value="C:extracellular region"/>
    <property type="evidence" value="ECO:0007669"/>
    <property type="project" value="UniProtKB-SubCell"/>
</dbReference>
<dbReference type="SMART" id="SM00214">
    <property type="entry name" value="VWC"/>
    <property type="match status" value="6"/>
</dbReference>
<dbReference type="InterPro" id="IPR001881">
    <property type="entry name" value="EGF-like_Ca-bd_dom"/>
</dbReference>
<dbReference type="InterPro" id="IPR000742">
    <property type="entry name" value="EGF"/>
</dbReference>
<evidence type="ECO:0000256" key="6">
    <source>
        <dbReference type="ARBA" id="ARBA00022837"/>
    </source>
</evidence>
<feature type="region of interest" description="Disordered" evidence="12">
    <location>
        <begin position="1"/>
        <end position="81"/>
    </location>
</feature>
<evidence type="ECO:0000256" key="11">
    <source>
        <dbReference type="PROSITE-ProRule" id="PRU00076"/>
    </source>
</evidence>
<dbReference type="GeneID" id="103678224"/>
<feature type="region of interest" description="Disordered" evidence="12">
    <location>
        <begin position="996"/>
        <end position="1017"/>
    </location>
</feature>
<dbReference type="GO" id="GO:0098586">
    <property type="term" value="P:cellular response to virus"/>
    <property type="evidence" value="ECO:0007669"/>
    <property type="project" value="TreeGrafter"/>
</dbReference>
<feature type="domain" description="VWFC" evidence="14">
    <location>
        <begin position="708"/>
        <end position="766"/>
    </location>
</feature>
<dbReference type="FunFam" id="2.10.25.10:FF:000545">
    <property type="entry name" value="von Willebrand factor C and EGF domain-containing protein"/>
    <property type="match status" value="1"/>
</dbReference>
<keyword evidence="7" id="KW-1015">Disulfide bond</keyword>
<feature type="region of interest" description="Disordered" evidence="12">
    <location>
        <begin position="885"/>
        <end position="984"/>
    </location>
</feature>
<evidence type="ECO:0000256" key="8">
    <source>
        <dbReference type="ARBA" id="ARBA00023180"/>
    </source>
</evidence>
<dbReference type="InterPro" id="IPR009030">
    <property type="entry name" value="Growth_fac_rcpt_cys_sf"/>
</dbReference>
<keyword evidence="2" id="KW-0964">Secreted</keyword>
<dbReference type="Proteomes" id="UP000261680">
    <property type="component" value="Unplaced"/>
</dbReference>
<proteinExistence type="predicted"/>
<dbReference type="CTD" id="220001"/>
<feature type="domain" description="VWFC" evidence="14">
    <location>
        <begin position="766"/>
        <end position="824"/>
    </location>
</feature>
<evidence type="ECO:0000256" key="1">
    <source>
        <dbReference type="ARBA" id="ARBA00004613"/>
    </source>
</evidence>
<feature type="compositionally biased region" description="Low complexity" evidence="12">
    <location>
        <begin position="935"/>
        <end position="952"/>
    </location>
</feature>
<evidence type="ECO:0000256" key="5">
    <source>
        <dbReference type="ARBA" id="ARBA00022737"/>
    </source>
</evidence>
<dbReference type="GO" id="GO:0005737">
    <property type="term" value="C:cytoplasm"/>
    <property type="evidence" value="ECO:0007669"/>
    <property type="project" value="TreeGrafter"/>
</dbReference>
<feature type="region of interest" description="Disordered" evidence="12">
    <location>
        <begin position="375"/>
        <end position="414"/>
    </location>
</feature>
<keyword evidence="15" id="KW-1185">Reference proteome</keyword>
<dbReference type="PANTHER" id="PTHR47333:SF1">
    <property type="entry name" value="VON WILLEBRAND FACTOR C AND EGF DOMAIN-CONTAINING PROTEIN"/>
    <property type="match status" value="1"/>
</dbReference>
<dbReference type="PANTHER" id="PTHR47333">
    <property type="entry name" value="VON WILLEBRAND FACTOR C AND EGF DOMAIN-CONTAINING PROTEIN"/>
    <property type="match status" value="1"/>
</dbReference>
<dbReference type="GO" id="GO:0005509">
    <property type="term" value="F:calcium ion binding"/>
    <property type="evidence" value="ECO:0007669"/>
    <property type="project" value="InterPro"/>
</dbReference>
<dbReference type="KEGG" id="umr:103678224"/>
<dbReference type="InterPro" id="IPR026823">
    <property type="entry name" value="cEGF"/>
</dbReference>
<dbReference type="InterPro" id="IPR018097">
    <property type="entry name" value="EGF_Ca-bd_CS"/>
</dbReference>
<feature type="domain" description="EGF-like" evidence="13">
    <location>
        <begin position="304"/>
        <end position="346"/>
    </location>
</feature>
<evidence type="ECO:0000259" key="14">
    <source>
        <dbReference type="PROSITE" id="PS50184"/>
    </source>
</evidence>
<evidence type="ECO:0000313" key="15">
    <source>
        <dbReference type="Proteomes" id="UP000261680"/>
    </source>
</evidence>
<dbReference type="InterPro" id="IPR000152">
    <property type="entry name" value="EGF-type_Asp/Asn_hydroxyl_site"/>
</dbReference>
<feature type="domain" description="EGF-like" evidence="13">
    <location>
        <begin position="265"/>
        <end position="303"/>
    </location>
</feature>
<dbReference type="SUPFAM" id="SSF57603">
    <property type="entry name" value="FnI-like domain"/>
    <property type="match status" value="6"/>
</dbReference>
<evidence type="ECO:0000313" key="16">
    <source>
        <dbReference type="RefSeq" id="XP_040494700.1"/>
    </source>
</evidence>
<dbReference type="Pfam" id="PF23334">
    <property type="entry name" value="VWC2L_2nd"/>
    <property type="match status" value="3"/>
</dbReference>
<evidence type="ECO:0000256" key="3">
    <source>
        <dbReference type="ARBA" id="ARBA00022536"/>
    </source>
</evidence>
<evidence type="ECO:0000259" key="13">
    <source>
        <dbReference type="PROSITE" id="PS50026"/>
    </source>
</evidence>
<evidence type="ECO:0000256" key="12">
    <source>
        <dbReference type="SAM" id="MobiDB-lite"/>
    </source>
</evidence>
<dbReference type="PROSITE" id="PS01208">
    <property type="entry name" value="VWFC_1"/>
    <property type="match status" value="4"/>
</dbReference>
<dbReference type="RefSeq" id="XP_040494700.1">
    <property type="nucleotide sequence ID" value="XM_040638766.1"/>
</dbReference>
<comment type="subcellular location">
    <subcellularLocation>
        <location evidence="1">Secreted</location>
    </subcellularLocation>
</comment>
<dbReference type="PROSITE" id="PS50184">
    <property type="entry name" value="VWFC_2"/>
    <property type="match status" value="5"/>
</dbReference>
<keyword evidence="3 11" id="KW-0245">EGF-like domain</keyword>
<dbReference type="Gene3D" id="2.10.70.10">
    <property type="entry name" value="Complement Module, domain 1"/>
    <property type="match status" value="1"/>
</dbReference>
<feature type="domain" description="EGF-like" evidence="13">
    <location>
        <begin position="226"/>
        <end position="264"/>
    </location>
</feature>
<organism evidence="15 16">
    <name type="scientific">Ursus maritimus</name>
    <name type="common">Polar bear</name>
    <name type="synonym">Thalarctos maritimus</name>
    <dbReference type="NCBI Taxonomy" id="29073"/>
    <lineage>
        <taxon>Eukaryota</taxon>
        <taxon>Metazoa</taxon>
        <taxon>Chordata</taxon>
        <taxon>Craniata</taxon>
        <taxon>Vertebrata</taxon>
        <taxon>Euteleostomi</taxon>
        <taxon>Mammalia</taxon>
        <taxon>Eutheria</taxon>
        <taxon>Laurasiatheria</taxon>
        <taxon>Carnivora</taxon>
        <taxon>Caniformia</taxon>
        <taxon>Ursidae</taxon>
        <taxon>Ursus</taxon>
    </lineage>
</organism>
<dbReference type="SMART" id="SM00181">
    <property type="entry name" value="EGF"/>
    <property type="match status" value="4"/>
</dbReference>
<keyword evidence="6" id="KW-0106">Calcium</keyword>
<comment type="caution">
    <text evidence="11">Lacks conserved residue(s) required for the propagation of feature annotation.</text>
</comment>
<keyword evidence="5" id="KW-0677">Repeat</keyword>
<dbReference type="PROSITE" id="PS01187">
    <property type="entry name" value="EGF_CA"/>
    <property type="match status" value="1"/>
</dbReference>
<dbReference type="FunFam" id="2.10.25.10:FF:000697">
    <property type="entry name" value="von Willebrand factor C and EGF domain-containing protein"/>
    <property type="match status" value="1"/>
</dbReference>
<feature type="compositionally biased region" description="Pro residues" evidence="12">
    <location>
        <begin position="919"/>
        <end position="934"/>
    </location>
</feature>
<dbReference type="Pfam" id="PF12662">
    <property type="entry name" value="cEGF"/>
    <property type="match status" value="2"/>
</dbReference>
<dbReference type="PROSITE" id="PS50026">
    <property type="entry name" value="EGF_3"/>
    <property type="match status" value="3"/>
</dbReference>
<dbReference type="SUPFAM" id="SSF57184">
    <property type="entry name" value="Growth factor receptor domain"/>
    <property type="match status" value="1"/>
</dbReference>
<feature type="compositionally biased region" description="Low complexity" evidence="12">
    <location>
        <begin position="61"/>
        <end position="75"/>
    </location>
</feature>
<dbReference type="FunFam" id="2.10.70.10:FF:000051">
    <property type="entry name" value="von Willebrand factor C and EGF domain-containing protein"/>
    <property type="match status" value="1"/>
</dbReference>
<dbReference type="PROSITE" id="PS00010">
    <property type="entry name" value="ASX_HYDROXYL"/>
    <property type="match status" value="3"/>
</dbReference>
<reference evidence="16" key="1">
    <citation type="submission" date="2025-08" db="UniProtKB">
        <authorList>
            <consortium name="RefSeq"/>
        </authorList>
    </citation>
    <scope>IDENTIFICATION</scope>
    <source>
        <tissue evidence="16">Whole blood</tissue>
    </source>
</reference>
<feature type="domain" description="VWFC" evidence="14">
    <location>
        <begin position="580"/>
        <end position="641"/>
    </location>
</feature>
<feature type="compositionally biased region" description="Low complexity" evidence="12">
    <location>
        <begin position="906"/>
        <end position="918"/>
    </location>
</feature>
<evidence type="ECO:0000256" key="7">
    <source>
        <dbReference type="ARBA" id="ARBA00023157"/>
    </source>
</evidence>
<dbReference type="Gene3D" id="2.10.25.10">
    <property type="entry name" value="Laminin"/>
    <property type="match status" value="3"/>
</dbReference>
<feature type="domain" description="VWFC" evidence="14">
    <location>
        <begin position="647"/>
        <end position="707"/>
    </location>
</feature>
<dbReference type="InterPro" id="IPR052080">
    <property type="entry name" value="vWF_C/EGF_Fibrillin"/>
</dbReference>
<dbReference type="SMART" id="SM00215">
    <property type="entry name" value="VWC_out"/>
    <property type="match status" value="4"/>
</dbReference>
<comment type="function">
    <text evidence="9">May be a regulatory element in the beta-catenin signaling pathway and a target for chemoprevention of hapatocellular carcinoma.</text>
</comment>
<protein>
    <recommendedName>
        <fullName evidence="10">von Willebrand factor C and EGF domain-containing protein</fullName>
    </recommendedName>
</protein>
<sequence length="1017" mass="105613">MKGRGSVEFAGSSARDPSAVPRVPSRPPAPPLRVPSPPARLRVPARGSLVRSPRRQEEGRGPAAPSPARGAGAQRSRGDPPPPVMWAGLLLRAACVALLLPGAPARGYTGRKLPGHFAAERRRLGPHVCLSGFGSGCCPGWAPSMGSGHCTLPLCSFGCGSGICIAPNVCSCQDGEQGATCPEAHGPCGEYGCDLTCNHGGCQEVARVCPVGFSMTETAVGIRCTDIDECLSSSCEGQCVNTEGGFVCECGPGMQLAADRHSCQDTDECLGTPCQQRCKNSIGSYRCSCRPGFHLHGNRHSCVDVNECRRPLERRVCHHSCHNTVGSFLCTCRPGFRLRADRVSCEAYPKAVLAPSAILQPLQHPPKMLLRLPEAGRPALSPGHSPPSGAPGLPTGVRTTSLPSPTPVPATSLPSTPTRLLATLVATPVPSASLLGTLGPPTQLQEVTPSLPRGPVATQMAPGSPACWHRGAMYESGSRWTEPGCSQCWCQSGEVTCEKVTCEAACSHPIPSEDGGCCPSCTGCFHSGVIRAEGEVFSPPSENCTVCVCLAGNVSCISPECPPGPCQTSLKSDCCTCVPARCYFHGRWYADGAVFSGGGDECTTCVCQNGEVECSFTPCPELDCPREEWWLGPGQCCFTCREPTPMTGCSLDDNGVEFPIGQIWSPGDPCELCICQADGSVSCKRTDCVDSCPHPIRIPGQCCPDCSAGCTYTGRSFYNNQTFPSVLDPCLSCICLLGSVACSPVDCPITCTYPFHPDGECCPVCRDCNYEGRKVVNGQVFTLDDEPCTQCTCQLGEVSCEEVPCPPACSDPSGPPGDCCSSCSDGAERKAVEVGKVARSPRGDAEAPVNCSSCPDPPAAWPRKPAPHVLQRLLRTNLSYVQTLPASPSGAQASPSPPLGPGGTFPGEPGASQRSAGPTLPPASPGAPGPPVTPEPSASASRAQTATRRPSSPAIVLTEASAHSMTAPGPSETPATLLRPRRLSPATSRLAAALAALASSSSQGPAAGTSKEEDSTG</sequence>
<feature type="compositionally biased region" description="Low complexity" evidence="12">
    <location>
        <begin position="885"/>
        <end position="894"/>
    </location>
</feature>
<dbReference type="OrthoDB" id="10045365at2759"/>
<evidence type="ECO:0000256" key="4">
    <source>
        <dbReference type="ARBA" id="ARBA00022729"/>
    </source>
</evidence>
<name>A0A8M1GIE0_URSMA</name>
<evidence type="ECO:0000256" key="2">
    <source>
        <dbReference type="ARBA" id="ARBA00022525"/>
    </source>
</evidence>
<accession>A0A8M1GIE0</accession>
<feature type="domain" description="VWFC" evidence="14">
    <location>
        <begin position="465"/>
        <end position="522"/>
    </location>
</feature>
<dbReference type="SMART" id="SM00179">
    <property type="entry name" value="EGF_CA"/>
    <property type="match status" value="3"/>
</dbReference>